<dbReference type="EMBL" id="LR900613">
    <property type="protein sequence ID" value="CAD7246314.1"/>
    <property type="molecule type" value="Genomic_DNA"/>
</dbReference>
<feature type="domain" description="EGF-like" evidence="2">
    <location>
        <begin position="53"/>
        <end position="66"/>
    </location>
</feature>
<dbReference type="SMART" id="SM00181">
    <property type="entry name" value="EGF"/>
    <property type="match status" value="4"/>
</dbReference>
<feature type="signal peptide" evidence="1">
    <location>
        <begin position="1"/>
        <end position="19"/>
    </location>
</feature>
<reference evidence="3" key="1">
    <citation type="submission" date="2020-11" db="EMBL/GenBank/DDBJ databases">
        <authorList>
            <person name="Tran Van P."/>
        </authorList>
    </citation>
    <scope>NUCLEOTIDE SEQUENCE</scope>
</reference>
<dbReference type="EMBL" id="CAJPEV010001096">
    <property type="protein sequence ID" value="CAG0890704.1"/>
    <property type="molecule type" value="Genomic_DNA"/>
</dbReference>
<dbReference type="OrthoDB" id="409374at2759"/>
<evidence type="ECO:0000256" key="1">
    <source>
        <dbReference type="SAM" id="SignalP"/>
    </source>
</evidence>
<dbReference type="Pfam" id="PF01683">
    <property type="entry name" value="EB"/>
    <property type="match status" value="1"/>
</dbReference>
<dbReference type="Proteomes" id="UP000677054">
    <property type="component" value="Unassembled WGS sequence"/>
</dbReference>
<evidence type="ECO:0000259" key="2">
    <source>
        <dbReference type="PROSITE" id="PS01186"/>
    </source>
</evidence>
<proteinExistence type="predicted"/>
<dbReference type="Gene3D" id="2.10.25.10">
    <property type="entry name" value="Laminin"/>
    <property type="match status" value="1"/>
</dbReference>
<keyword evidence="4" id="KW-1185">Reference proteome</keyword>
<protein>
    <recommendedName>
        <fullName evidence="2">EGF-like domain-containing protein</fullName>
    </recommendedName>
</protein>
<feature type="domain" description="EGF-like" evidence="2">
    <location>
        <begin position="93"/>
        <end position="106"/>
    </location>
</feature>
<dbReference type="PANTHER" id="PTHR39069:SF8">
    <property type="entry name" value="FI17111P1"/>
    <property type="match status" value="1"/>
</dbReference>
<evidence type="ECO:0000313" key="4">
    <source>
        <dbReference type="Proteomes" id="UP000677054"/>
    </source>
</evidence>
<organism evidence="3">
    <name type="scientific">Darwinula stevensoni</name>
    <dbReference type="NCBI Taxonomy" id="69355"/>
    <lineage>
        <taxon>Eukaryota</taxon>
        <taxon>Metazoa</taxon>
        <taxon>Ecdysozoa</taxon>
        <taxon>Arthropoda</taxon>
        <taxon>Crustacea</taxon>
        <taxon>Oligostraca</taxon>
        <taxon>Ostracoda</taxon>
        <taxon>Podocopa</taxon>
        <taxon>Podocopida</taxon>
        <taxon>Darwinulocopina</taxon>
        <taxon>Darwinuloidea</taxon>
        <taxon>Darwinulidae</taxon>
        <taxon>Darwinula</taxon>
    </lineage>
</organism>
<name>A0A7R8XB59_9CRUS</name>
<sequence>MNLFLVFAASASILRFVDAREAPGLGEPCEPGVDTCQDWNAECVSEDGGGFTCECVQGFVQDGGNCRIPTGGECTDSFECISNAECTGDPPTCQCSEGFLEESGHCKVAAGNPCTDSAQCVSYAQCMDIGGVNVCTCDDGHVEVDGRCKVALGGECQDTVECVENAECVSDTCRCMQGFQEHFGECGGCDDAQGSNQPPTNIQKKRDQSRLNSDLSEVLKLHGSTTPFHGDQKLAIPNFQVVFAWLKTDPDPVNSVAMERQLGCPLVHMAHSSLVLPFIG</sequence>
<feature type="chain" id="PRO_5036209111" description="EGF-like domain-containing protein" evidence="1">
    <location>
        <begin position="20"/>
        <end position="280"/>
    </location>
</feature>
<dbReference type="AlphaFoldDB" id="A0A7R8XB59"/>
<dbReference type="InterPro" id="IPR000742">
    <property type="entry name" value="EGF"/>
</dbReference>
<dbReference type="PROSITE" id="PS01186">
    <property type="entry name" value="EGF_2"/>
    <property type="match status" value="2"/>
</dbReference>
<evidence type="ECO:0000313" key="3">
    <source>
        <dbReference type="EMBL" id="CAD7246314.1"/>
    </source>
</evidence>
<dbReference type="PANTHER" id="PTHR39069">
    <property type="entry name" value="ECDYSONE-INDUCIBLE GENE E1, ISOFORM A"/>
    <property type="match status" value="1"/>
</dbReference>
<keyword evidence="1" id="KW-0732">Signal</keyword>
<gene>
    <name evidence="3" type="ORF">DSTB1V02_LOCUS6165</name>
</gene>
<accession>A0A7R8XB59</accession>
<dbReference type="InterPro" id="IPR006149">
    <property type="entry name" value="EB_dom"/>
</dbReference>